<dbReference type="PROSITE" id="PS00383">
    <property type="entry name" value="TYR_PHOSPHATASE_1"/>
    <property type="match status" value="1"/>
</dbReference>
<dbReference type="GO" id="GO:0004725">
    <property type="term" value="F:protein tyrosine phosphatase activity"/>
    <property type="evidence" value="ECO:0007669"/>
    <property type="project" value="UniProtKB-EC"/>
</dbReference>
<dbReference type="EC" id="3.1.3.48" evidence="3"/>
<gene>
    <name evidence="9" type="ORF">LAMI_0F14312G</name>
</gene>
<dbReference type="Gene3D" id="3.90.190.10">
    <property type="entry name" value="Protein tyrosine phosphatase superfamily"/>
    <property type="match status" value="1"/>
</dbReference>
<dbReference type="EMBL" id="LT598467">
    <property type="protein sequence ID" value="SCU98363.1"/>
    <property type="molecule type" value="Genomic_DNA"/>
</dbReference>
<evidence type="ECO:0000256" key="3">
    <source>
        <dbReference type="ARBA" id="ARBA00013064"/>
    </source>
</evidence>
<dbReference type="SMART" id="SM00404">
    <property type="entry name" value="PTPc_motif"/>
    <property type="match status" value="1"/>
</dbReference>
<feature type="domain" description="Tyrosine-protein phosphatase" evidence="7">
    <location>
        <begin position="21"/>
        <end position="322"/>
    </location>
</feature>
<dbReference type="STRING" id="1230905.A0A1G4K436"/>
<keyword evidence="4" id="KW-0963">Cytoplasm</keyword>
<comment type="subcellular location">
    <subcellularLocation>
        <location evidence="1">Cytoplasm</location>
    </subcellularLocation>
</comment>
<dbReference type="PROSITE" id="PS50055">
    <property type="entry name" value="TYR_PHOSPHATASE_PTP"/>
    <property type="match status" value="1"/>
</dbReference>
<reference evidence="10" key="1">
    <citation type="submission" date="2016-03" db="EMBL/GenBank/DDBJ databases">
        <authorList>
            <person name="Devillers H."/>
        </authorList>
    </citation>
    <scope>NUCLEOTIDE SEQUENCE [LARGE SCALE GENOMIC DNA]</scope>
</reference>
<feature type="domain" description="Tyrosine specific protein phosphatases" evidence="8">
    <location>
        <begin position="228"/>
        <end position="313"/>
    </location>
</feature>
<dbReference type="InterPro" id="IPR050348">
    <property type="entry name" value="Protein-Tyr_Phosphatase"/>
</dbReference>
<organism evidence="9 10">
    <name type="scientific">Lachancea mirantina</name>
    <dbReference type="NCBI Taxonomy" id="1230905"/>
    <lineage>
        <taxon>Eukaryota</taxon>
        <taxon>Fungi</taxon>
        <taxon>Dikarya</taxon>
        <taxon>Ascomycota</taxon>
        <taxon>Saccharomycotina</taxon>
        <taxon>Saccharomycetes</taxon>
        <taxon>Saccharomycetales</taxon>
        <taxon>Saccharomycetaceae</taxon>
        <taxon>Lachancea</taxon>
    </lineage>
</organism>
<evidence type="ECO:0000256" key="5">
    <source>
        <dbReference type="ARBA" id="ARBA00022801"/>
    </source>
</evidence>
<keyword evidence="10" id="KW-1185">Reference proteome</keyword>
<dbReference type="PIRSF" id="PIRSF000938">
    <property type="entry name" value="PTPN1_yeast"/>
    <property type="match status" value="1"/>
</dbReference>
<evidence type="ECO:0000256" key="6">
    <source>
        <dbReference type="ARBA" id="ARBA00022912"/>
    </source>
</evidence>
<proteinExistence type="inferred from homology"/>
<evidence type="ECO:0000259" key="7">
    <source>
        <dbReference type="PROSITE" id="PS50055"/>
    </source>
</evidence>
<dbReference type="Proteomes" id="UP000191024">
    <property type="component" value="Chromosome F"/>
</dbReference>
<keyword evidence="6" id="KW-0904">Protein phosphatase</keyword>
<evidence type="ECO:0000313" key="9">
    <source>
        <dbReference type="EMBL" id="SCU98363.1"/>
    </source>
</evidence>
<comment type="similarity">
    <text evidence="2">Belongs to the protein-tyrosine phosphatase family. Non-receptor class subfamily.</text>
</comment>
<dbReference type="AlphaFoldDB" id="A0A1G4K436"/>
<dbReference type="Pfam" id="PF00102">
    <property type="entry name" value="Y_phosphatase"/>
    <property type="match status" value="1"/>
</dbReference>
<name>A0A1G4K436_9SACH</name>
<dbReference type="OrthoDB" id="10253954at2759"/>
<dbReference type="SUPFAM" id="SSF52799">
    <property type="entry name" value="(Phosphotyrosine protein) phosphatases II"/>
    <property type="match status" value="1"/>
</dbReference>
<dbReference type="InterPro" id="IPR016130">
    <property type="entry name" value="Tyr_Pase_AS"/>
</dbReference>
<dbReference type="InterPro" id="IPR029021">
    <property type="entry name" value="Prot-tyrosine_phosphatase-like"/>
</dbReference>
<evidence type="ECO:0000313" key="10">
    <source>
        <dbReference type="Proteomes" id="UP000191024"/>
    </source>
</evidence>
<keyword evidence="5" id="KW-0378">Hydrolase</keyword>
<sequence>MVSPNFDIQMPWYLKQEVPEIVDKFRFIQQQEDLRLRDATMYPEESRWSLGVSVDEKNDCRNRYVNIMPYERNRVRLQVQEGSDYINASYIKVSVPTQSLRPGHYIATQGPTKRTWQQFWQMCYQICPQDDVVVVMVTPLVEAGREKCFKYWPSNETKLHVARQQDVGDADLEKSTFPSALDVSFESVTQEDHYVVTRLRLTPEMPNLAPKTVHHFYFDQWKDMSKPDEILPILKLSRHSHSVNGAQNPIIVHCSAGVGRTGTFITLDHLFHDTYDFTQSSPLQGYKHDLIEQIILQLRTQRLKMVQMIDQYIFIYNAARWLFQMEHPS</sequence>
<evidence type="ECO:0000256" key="4">
    <source>
        <dbReference type="ARBA" id="ARBA00022490"/>
    </source>
</evidence>
<protein>
    <recommendedName>
        <fullName evidence="3">protein-tyrosine-phosphatase</fullName>
        <ecNumber evidence="3">3.1.3.48</ecNumber>
    </recommendedName>
</protein>
<dbReference type="InterPro" id="IPR016277">
    <property type="entry name" value="Ptp1"/>
</dbReference>
<dbReference type="PRINTS" id="PR00700">
    <property type="entry name" value="PRTYPHPHTASE"/>
</dbReference>
<dbReference type="PANTHER" id="PTHR19134">
    <property type="entry name" value="RECEPTOR-TYPE TYROSINE-PROTEIN PHOSPHATASE"/>
    <property type="match status" value="1"/>
</dbReference>
<dbReference type="InterPro" id="IPR003595">
    <property type="entry name" value="Tyr_Pase_cat"/>
</dbReference>
<evidence type="ECO:0000256" key="2">
    <source>
        <dbReference type="ARBA" id="ARBA00009649"/>
    </source>
</evidence>
<dbReference type="GO" id="GO:0005737">
    <property type="term" value="C:cytoplasm"/>
    <property type="evidence" value="ECO:0007669"/>
    <property type="project" value="UniProtKB-SubCell"/>
</dbReference>
<evidence type="ECO:0000256" key="1">
    <source>
        <dbReference type="ARBA" id="ARBA00004496"/>
    </source>
</evidence>
<dbReference type="CDD" id="cd18533">
    <property type="entry name" value="PTP_fungal"/>
    <property type="match status" value="1"/>
</dbReference>
<dbReference type="PROSITE" id="PS50056">
    <property type="entry name" value="TYR_PHOSPHATASE_2"/>
    <property type="match status" value="1"/>
</dbReference>
<dbReference type="PANTHER" id="PTHR19134:SF449">
    <property type="entry name" value="TYROSINE-PROTEIN PHOSPHATASE 1"/>
    <property type="match status" value="1"/>
</dbReference>
<evidence type="ECO:0000259" key="8">
    <source>
        <dbReference type="PROSITE" id="PS50056"/>
    </source>
</evidence>
<accession>A0A1G4K436</accession>
<dbReference type="InterPro" id="IPR000387">
    <property type="entry name" value="Tyr_Pase_dom"/>
</dbReference>
<dbReference type="SMART" id="SM00194">
    <property type="entry name" value="PTPc"/>
    <property type="match status" value="1"/>
</dbReference>
<dbReference type="InterPro" id="IPR000242">
    <property type="entry name" value="PTP_cat"/>
</dbReference>
<dbReference type="FunFam" id="3.90.190.10:FF:000115">
    <property type="entry name" value="Tyrosine-protein phosphatase 1"/>
    <property type="match status" value="1"/>
</dbReference>